<evidence type="ECO:0000313" key="9">
    <source>
        <dbReference type="EMBL" id="AGH96088.1"/>
    </source>
</evidence>
<keyword evidence="5 6" id="KW-0472">Membrane</keyword>
<evidence type="ECO:0000259" key="7">
    <source>
        <dbReference type="Pfam" id="PF00924"/>
    </source>
</evidence>
<comment type="similarity">
    <text evidence="2">Belongs to the MscS (TC 1.A.23) family.</text>
</comment>
<dbReference type="PANTHER" id="PTHR30414:SF0">
    <property type="entry name" value="MINICONDUCTANCE MECHANOSENSITIVE CHANNEL YBDG"/>
    <property type="match status" value="1"/>
</dbReference>
<accession>M4VA55</accession>
<dbReference type="InterPro" id="IPR010920">
    <property type="entry name" value="LSM_dom_sf"/>
</dbReference>
<dbReference type="Pfam" id="PF00924">
    <property type="entry name" value="MS_channel_2nd"/>
    <property type="match status" value="1"/>
</dbReference>
<dbReference type="GO" id="GO:0008381">
    <property type="term" value="F:mechanosensitive monoatomic ion channel activity"/>
    <property type="evidence" value="ECO:0007669"/>
    <property type="project" value="InterPro"/>
</dbReference>
<feature type="transmembrane region" description="Helical" evidence="6">
    <location>
        <begin position="60"/>
        <end position="77"/>
    </location>
</feature>
<feature type="domain" description="Mechanosensitive ion channel MscS C-terminal" evidence="8">
    <location>
        <begin position="329"/>
        <end position="391"/>
    </location>
</feature>
<keyword evidence="4 6" id="KW-1133">Transmembrane helix</keyword>
<dbReference type="RefSeq" id="WP_015470578.1">
    <property type="nucleotide sequence ID" value="NC_020813.1"/>
</dbReference>
<evidence type="ECO:0000256" key="5">
    <source>
        <dbReference type="ARBA" id="ARBA00023136"/>
    </source>
</evidence>
<dbReference type="PATRIC" id="fig|1184267.3.peg.1895"/>
<evidence type="ECO:0000256" key="2">
    <source>
        <dbReference type="ARBA" id="ARBA00008017"/>
    </source>
</evidence>
<dbReference type="InterPro" id="IPR023408">
    <property type="entry name" value="MscS_beta-dom_sf"/>
</dbReference>
<name>M4VA55_9BACT</name>
<dbReference type="KEGG" id="bex:A11Q_1872"/>
<protein>
    <submittedName>
        <fullName evidence="9">Uncharacterized protein</fullName>
    </submittedName>
</protein>
<evidence type="ECO:0000256" key="6">
    <source>
        <dbReference type="SAM" id="Phobius"/>
    </source>
</evidence>
<dbReference type="EMBL" id="CP003537">
    <property type="protein sequence ID" value="AGH96088.1"/>
    <property type="molecule type" value="Genomic_DNA"/>
</dbReference>
<dbReference type="OrthoDB" id="9814206at2"/>
<keyword evidence="10" id="KW-1185">Reference proteome</keyword>
<feature type="transmembrane region" description="Helical" evidence="6">
    <location>
        <begin position="158"/>
        <end position="175"/>
    </location>
</feature>
<feature type="domain" description="Mechanosensitive ion channel MscS" evidence="7">
    <location>
        <begin position="177"/>
        <end position="245"/>
    </location>
</feature>
<dbReference type="Pfam" id="PF21082">
    <property type="entry name" value="MS_channel_3rd"/>
    <property type="match status" value="1"/>
</dbReference>
<reference evidence="9 10" key="1">
    <citation type="journal article" date="2013" name="ISME J.">
        <title>By their genes ye shall know them: genomic signatures of predatory bacteria.</title>
        <authorList>
            <person name="Pasternak Z."/>
            <person name="Pietrokovski S."/>
            <person name="Rotem O."/>
            <person name="Gophna U."/>
            <person name="Lurie-Weinberger M.N."/>
            <person name="Jurkevitch E."/>
        </authorList>
    </citation>
    <scope>NUCLEOTIDE SEQUENCE [LARGE SCALE GENOMIC DNA]</scope>
    <source>
        <strain evidence="9 10">JSS</strain>
    </source>
</reference>
<dbReference type="InterPro" id="IPR030192">
    <property type="entry name" value="YbdG"/>
</dbReference>
<dbReference type="InterPro" id="IPR006685">
    <property type="entry name" value="MscS_channel_2nd"/>
</dbReference>
<dbReference type="GO" id="GO:0005886">
    <property type="term" value="C:plasma membrane"/>
    <property type="evidence" value="ECO:0007669"/>
    <property type="project" value="TreeGrafter"/>
</dbReference>
<gene>
    <name evidence="9" type="ORF">A11Q_1872</name>
</gene>
<evidence type="ECO:0000259" key="8">
    <source>
        <dbReference type="Pfam" id="PF21082"/>
    </source>
</evidence>
<dbReference type="STRING" id="1184267.A11Q_1872"/>
<dbReference type="SUPFAM" id="SSF50182">
    <property type="entry name" value="Sm-like ribonucleoproteins"/>
    <property type="match status" value="1"/>
</dbReference>
<evidence type="ECO:0000256" key="3">
    <source>
        <dbReference type="ARBA" id="ARBA00022692"/>
    </source>
</evidence>
<comment type="subcellular location">
    <subcellularLocation>
        <location evidence="1">Endomembrane system</location>
        <topology evidence="1">Multi-pass membrane protein</topology>
    </subcellularLocation>
</comment>
<dbReference type="AlphaFoldDB" id="M4VA55"/>
<dbReference type="PANTHER" id="PTHR30414">
    <property type="entry name" value="MINICONDUCTANCE MECHANOSENSITIVE CHANNEL YBDG"/>
    <property type="match status" value="1"/>
</dbReference>
<keyword evidence="3 6" id="KW-0812">Transmembrane</keyword>
<dbReference type="Proteomes" id="UP000012040">
    <property type="component" value="Chromosome"/>
</dbReference>
<organism evidence="9 10">
    <name type="scientific">Pseudobdellovibrio exovorus JSS</name>
    <dbReference type="NCBI Taxonomy" id="1184267"/>
    <lineage>
        <taxon>Bacteria</taxon>
        <taxon>Pseudomonadati</taxon>
        <taxon>Bdellovibrionota</taxon>
        <taxon>Bdellovibrionia</taxon>
        <taxon>Bdellovibrionales</taxon>
        <taxon>Pseudobdellovibrionaceae</taxon>
        <taxon>Pseudobdellovibrio</taxon>
    </lineage>
</organism>
<feature type="transmembrane region" description="Helical" evidence="6">
    <location>
        <begin position="89"/>
        <end position="110"/>
    </location>
</feature>
<evidence type="ECO:0000256" key="4">
    <source>
        <dbReference type="ARBA" id="ARBA00022989"/>
    </source>
</evidence>
<evidence type="ECO:0000256" key="1">
    <source>
        <dbReference type="ARBA" id="ARBA00004127"/>
    </source>
</evidence>
<dbReference type="GO" id="GO:0012505">
    <property type="term" value="C:endomembrane system"/>
    <property type="evidence" value="ECO:0007669"/>
    <property type="project" value="UniProtKB-SubCell"/>
</dbReference>
<proteinExistence type="inferred from homology"/>
<dbReference type="Gene3D" id="2.30.30.60">
    <property type="match status" value="1"/>
</dbReference>
<dbReference type="GO" id="GO:0071470">
    <property type="term" value="P:cellular response to osmotic stress"/>
    <property type="evidence" value="ECO:0007669"/>
    <property type="project" value="InterPro"/>
</dbReference>
<dbReference type="eggNOG" id="COG0668">
    <property type="taxonomic scope" value="Bacteria"/>
</dbReference>
<feature type="transmembrane region" description="Helical" evidence="6">
    <location>
        <begin position="15"/>
        <end position="40"/>
    </location>
</feature>
<evidence type="ECO:0000313" key="10">
    <source>
        <dbReference type="Proteomes" id="UP000012040"/>
    </source>
</evidence>
<dbReference type="HOGENOM" id="CLU_045354_1_0_7"/>
<dbReference type="InterPro" id="IPR049278">
    <property type="entry name" value="MS_channel_C"/>
</dbReference>
<sequence>MSEFYSANVKVFETLSGFLVLLALIFVVHFCIKIFVQKFVVHWFRDSKFYTIALLKDQKLLFWVSCLVYITIIYQGLSWMPHLPTTMVVVLERFGLASFILASLLVLTNLSRVVNEVYTQKPISRTRPIKSYLQGIQIVAYCFGFISIIAVFMNKSPLLILSGLGALTAIIMLVFRDSILSLVAGVQLTTNDLIRVGDWIEMPQFNADGDVREITLHTVKVQNWDKTLTIIPAHKFLENSFKNWRGMQESGGRRIKRSLYIDVQSIRFLTSEDIEKFSSYRLLRPYLEQKNKELQDYNEQLPPDVQKGSLNRRRLTNVGTFRAYLDAYLKNHPQIHQDMTFLVRQLQPGPEGLPIELYVFTRDTRWAIYEGIQADIFDHILSILPEFGLRFFQNPTGYDFMSMGPRSKELN</sequence>
<feature type="transmembrane region" description="Helical" evidence="6">
    <location>
        <begin position="131"/>
        <end position="152"/>
    </location>
</feature>